<keyword evidence="2" id="KW-1133">Transmembrane helix</keyword>
<keyword evidence="2" id="KW-0472">Membrane</keyword>
<evidence type="ECO:0000313" key="3">
    <source>
        <dbReference type="EMBL" id="KRZ13249.1"/>
    </source>
</evidence>
<dbReference type="OrthoDB" id="5594417at2759"/>
<evidence type="ECO:0000256" key="2">
    <source>
        <dbReference type="SAM" id="Phobius"/>
    </source>
</evidence>
<protein>
    <submittedName>
        <fullName evidence="3">Charged multivesicular body protein 2b</fullName>
    </submittedName>
</protein>
<dbReference type="Gene3D" id="6.10.140.1230">
    <property type="match status" value="1"/>
</dbReference>
<keyword evidence="4" id="KW-1185">Reference proteome</keyword>
<dbReference type="Proteomes" id="UP000055024">
    <property type="component" value="Unassembled WGS sequence"/>
</dbReference>
<dbReference type="Pfam" id="PF03357">
    <property type="entry name" value="Snf7"/>
    <property type="match status" value="1"/>
</dbReference>
<comment type="similarity">
    <text evidence="1">Belongs to the SNF7 family.</text>
</comment>
<proteinExistence type="inferred from homology"/>
<dbReference type="EMBL" id="JYDP01000033">
    <property type="protein sequence ID" value="KRZ13249.1"/>
    <property type="molecule type" value="Genomic_DNA"/>
</dbReference>
<keyword evidence="2" id="KW-0812">Transmembrane</keyword>
<organism evidence="3 4">
    <name type="scientific">Trichinella zimbabwensis</name>
    <dbReference type="NCBI Taxonomy" id="268475"/>
    <lineage>
        <taxon>Eukaryota</taxon>
        <taxon>Metazoa</taxon>
        <taxon>Ecdysozoa</taxon>
        <taxon>Nematoda</taxon>
        <taxon>Enoplea</taxon>
        <taxon>Dorylaimia</taxon>
        <taxon>Trichinellida</taxon>
        <taxon>Trichinellidae</taxon>
        <taxon>Trichinella</taxon>
    </lineage>
</organism>
<dbReference type="PANTHER" id="PTHR10476">
    <property type="entry name" value="CHARGED MULTIVESICULAR BODY PROTEIN"/>
    <property type="match status" value="1"/>
</dbReference>
<dbReference type="STRING" id="268475.A0A0V1HRT8"/>
<dbReference type="GO" id="GO:0007034">
    <property type="term" value="P:vacuolar transport"/>
    <property type="evidence" value="ECO:0007669"/>
    <property type="project" value="InterPro"/>
</dbReference>
<dbReference type="InterPro" id="IPR005024">
    <property type="entry name" value="Snf7_fam"/>
</dbReference>
<comment type="caution">
    <text evidence="3">The sequence shown here is derived from an EMBL/GenBank/DDBJ whole genome shotgun (WGS) entry which is preliminary data.</text>
</comment>
<feature type="non-terminal residue" evidence="3">
    <location>
        <position position="1"/>
    </location>
</feature>
<name>A0A0V1HRT8_9BILA</name>
<evidence type="ECO:0000256" key="1">
    <source>
        <dbReference type="ARBA" id="ARBA00006190"/>
    </source>
</evidence>
<reference evidence="3 4" key="1">
    <citation type="submission" date="2015-01" db="EMBL/GenBank/DDBJ databases">
        <title>Evolution of Trichinella species and genotypes.</title>
        <authorList>
            <person name="Korhonen P.K."/>
            <person name="Edoardo P."/>
            <person name="Giuseppe L.R."/>
            <person name="Gasser R.B."/>
        </authorList>
    </citation>
    <scope>NUCLEOTIDE SEQUENCE [LARGE SCALE GENOMIC DNA]</scope>
    <source>
        <strain evidence="3">ISS1029</strain>
    </source>
</reference>
<dbReference type="AlphaFoldDB" id="A0A0V1HRT8"/>
<sequence>LTSVNNYYDCVYFIKYILNSFLQLLVAVIMPFFRKTDTEVLRDSRRVLRHAECDLKRDRRHLAREEHLLQEQIKQAAACKDQALLAVLCKQLVKLREQNARSCQLSAKLSGMNSDTRLIVSNANVAGSMKTAAKTMQKVNDRLRPLKLAKSMQKFDATAAKMEMTEEMISDTLDNVLAESDDESQEALILDQVLDELGIETAAKLPAVYNDRKAACTSTVKRDQQRSEFGKLQK</sequence>
<gene>
    <name evidence="3" type="primary">CHMP2B</name>
    <name evidence="3" type="ORF">T11_14525</name>
</gene>
<accession>A0A0V1HRT8</accession>
<feature type="transmembrane region" description="Helical" evidence="2">
    <location>
        <begin position="12"/>
        <end position="33"/>
    </location>
</feature>
<evidence type="ECO:0000313" key="4">
    <source>
        <dbReference type="Proteomes" id="UP000055024"/>
    </source>
</evidence>